<protein>
    <submittedName>
        <fullName evidence="2">Uncharacterized protein</fullName>
    </submittedName>
</protein>
<feature type="transmembrane region" description="Helical" evidence="1">
    <location>
        <begin position="128"/>
        <end position="146"/>
    </location>
</feature>
<feature type="transmembrane region" description="Helical" evidence="1">
    <location>
        <begin position="35"/>
        <end position="54"/>
    </location>
</feature>
<feature type="transmembrane region" description="Helical" evidence="1">
    <location>
        <begin position="96"/>
        <end position="116"/>
    </location>
</feature>
<proteinExistence type="predicted"/>
<accession>A0ABW9KNY3</accession>
<dbReference type="RefSeq" id="WP_263414752.1">
    <property type="nucleotide sequence ID" value="NZ_BAABBH010000001.1"/>
</dbReference>
<reference evidence="2 3" key="1">
    <citation type="submission" date="2024-12" db="EMBL/GenBank/DDBJ databases">
        <authorList>
            <person name="Lee Y."/>
        </authorList>
    </citation>
    <scope>NUCLEOTIDE SEQUENCE [LARGE SCALE GENOMIC DNA]</scope>
    <source>
        <strain evidence="2 3">03SUJ4</strain>
    </source>
</reference>
<evidence type="ECO:0000256" key="1">
    <source>
        <dbReference type="SAM" id="Phobius"/>
    </source>
</evidence>
<gene>
    <name evidence="2" type="ORF">ACK2TP_14975</name>
</gene>
<evidence type="ECO:0000313" key="2">
    <source>
        <dbReference type="EMBL" id="MFN2977073.1"/>
    </source>
</evidence>
<keyword evidence="1" id="KW-1133">Transmembrane helix</keyword>
<evidence type="ECO:0000313" key="3">
    <source>
        <dbReference type="Proteomes" id="UP001634747"/>
    </source>
</evidence>
<keyword evidence="1" id="KW-0472">Membrane</keyword>
<dbReference type="Proteomes" id="UP001634747">
    <property type="component" value="Unassembled WGS sequence"/>
</dbReference>
<organism evidence="2 3">
    <name type="scientific">Terriglobus aquaticus</name>
    <dbReference type="NCBI Taxonomy" id="940139"/>
    <lineage>
        <taxon>Bacteria</taxon>
        <taxon>Pseudomonadati</taxon>
        <taxon>Acidobacteriota</taxon>
        <taxon>Terriglobia</taxon>
        <taxon>Terriglobales</taxon>
        <taxon>Acidobacteriaceae</taxon>
        <taxon>Terriglobus</taxon>
    </lineage>
</organism>
<sequence>MTSEAVGLVNSARAEPLGVALRRILRDPLLLLRGWNWKTAAFSALMRGVMFLLINLRAGQGKAVRAMVVEALYAISISGLAGALTQRLRHAEPRRLTAVVVLLFIPLLVLTGEALVHAATGTPRLARSMAGSFLFAALGSGFNWFAMSRGAFVTGEGRSFGRDLLLVPKLIWEFVTLPLREVRRG</sequence>
<feature type="transmembrane region" description="Helical" evidence="1">
    <location>
        <begin position="66"/>
        <end position="84"/>
    </location>
</feature>
<name>A0ABW9KNY3_9BACT</name>
<keyword evidence="3" id="KW-1185">Reference proteome</keyword>
<comment type="caution">
    <text evidence="2">The sequence shown here is derived from an EMBL/GenBank/DDBJ whole genome shotgun (WGS) entry which is preliminary data.</text>
</comment>
<keyword evidence="1" id="KW-0812">Transmembrane</keyword>
<dbReference type="EMBL" id="JBJYXY010000001">
    <property type="protein sequence ID" value="MFN2977073.1"/>
    <property type="molecule type" value="Genomic_DNA"/>
</dbReference>